<evidence type="ECO:0000256" key="1">
    <source>
        <dbReference type="ARBA" id="ARBA00006739"/>
    </source>
</evidence>
<organism evidence="6 7">
    <name type="scientific">Xenorhabdus mauleonii</name>
    <dbReference type="NCBI Taxonomy" id="351675"/>
    <lineage>
        <taxon>Bacteria</taxon>
        <taxon>Pseudomonadati</taxon>
        <taxon>Pseudomonadota</taxon>
        <taxon>Gammaproteobacteria</taxon>
        <taxon>Enterobacterales</taxon>
        <taxon>Morganellaceae</taxon>
        <taxon>Xenorhabdus</taxon>
    </lineage>
</organism>
<dbReference type="Gene3D" id="3.90.550.10">
    <property type="entry name" value="Spore Coat Polysaccharide Biosynthesis Protein SpsA, Chain A"/>
    <property type="match status" value="1"/>
</dbReference>
<dbReference type="Pfam" id="PF00535">
    <property type="entry name" value="Glycos_transf_2"/>
    <property type="match status" value="1"/>
</dbReference>
<dbReference type="SUPFAM" id="SSF53448">
    <property type="entry name" value="Nucleotide-diphospho-sugar transferases"/>
    <property type="match status" value="1"/>
</dbReference>
<dbReference type="GO" id="GO:0016757">
    <property type="term" value="F:glycosyltransferase activity"/>
    <property type="evidence" value="ECO:0007669"/>
    <property type="project" value="UniProtKB-KW"/>
</dbReference>
<name>A0A1I3TXQ1_9GAMM</name>
<gene>
    <name evidence="6" type="ORF">SAMN05421680_11560</name>
    <name evidence="5" type="ORF">Xmau_02570</name>
</gene>
<reference evidence="7" key="1">
    <citation type="submission" date="2016-10" db="EMBL/GenBank/DDBJ databases">
        <authorList>
            <person name="Varghese N."/>
            <person name="Submissions S."/>
        </authorList>
    </citation>
    <scope>NUCLEOTIDE SEQUENCE [LARGE SCALE GENOMIC DNA]</scope>
    <source>
        <strain evidence="7">DSM 17908</strain>
    </source>
</reference>
<keyword evidence="8" id="KW-1185">Reference proteome</keyword>
<dbReference type="OrthoDB" id="9801954at2"/>
<dbReference type="PANTHER" id="PTHR43685">
    <property type="entry name" value="GLYCOSYLTRANSFERASE"/>
    <property type="match status" value="1"/>
</dbReference>
<sequence>MLHNNFSVLMSLYDKEKPIYLHQCLESLYQQTLQPDEIVIIFDGSINVELEAVISKWKSILPLKIFKTEKNMGLGYSLNFGLLQCKHNLIARMDTDDICFPDRFEKQIAYMCKMPEISILGSNVIEYDETMSNIITKKTLALSHNDIIKFIKKRNPFNHMSVILRKDIIMKSGNYQHHIFMEDYNLWIRVISLGYKVENLSDRLLKVRTGNAMIKKRRGISYIKSELKLAKLKVEKNIDSFFPALLTFILRSIIRILPTSLLSKVYRLIRK</sequence>
<evidence type="ECO:0000256" key="3">
    <source>
        <dbReference type="ARBA" id="ARBA00022679"/>
    </source>
</evidence>
<accession>A0A1I3TXQ1</accession>
<evidence type="ECO:0000313" key="6">
    <source>
        <dbReference type="EMBL" id="SFJ75253.1"/>
    </source>
</evidence>
<dbReference type="STRING" id="351675.SAMN05421680_11560"/>
<dbReference type="InterPro" id="IPR029044">
    <property type="entry name" value="Nucleotide-diphossugar_trans"/>
</dbReference>
<dbReference type="EMBL" id="NITY01000009">
    <property type="protein sequence ID" value="PHM39566.1"/>
    <property type="molecule type" value="Genomic_DNA"/>
</dbReference>
<comment type="similarity">
    <text evidence="1">Belongs to the glycosyltransferase 2 family.</text>
</comment>
<dbReference type="InterPro" id="IPR050834">
    <property type="entry name" value="Glycosyltransf_2"/>
</dbReference>
<evidence type="ECO:0000259" key="4">
    <source>
        <dbReference type="Pfam" id="PF00535"/>
    </source>
</evidence>
<dbReference type="InterPro" id="IPR001173">
    <property type="entry name" value="Glyco_trans_2-like"/>
</dbReference>
<dbReference type="RefSeq" id="WP_092512110.1">
    <property type="nucleotide sequence ID" value="NZ_CAWNQB010000089.1"/>
</dbReference>
<reference evidence="5 8" key="3">
    <citation type="journal article" date="2017" name="Nat. Microbiol.">
        <title>Natural product diversity associated with the nematode symbionts Photorhabdus and Xenorhabdus.</title>
        <authorList>
            <person name="Tobias N.J."/>
            <person name="Wolff H."/>
            <person name="Djahanschiri B."/>
            <person name="Grundmann F."/>
            <person name="Kronenwerth M."/>
            <person name="Shi Y.M."/>
            <person name="Simonyi S."/>
            <person name="Grun P."/>
            <person name="Shapiro-Ilan D."/>
            <person name="Pidot S.J."/>
            <person name="Stinear T.P."/>
            <person name="Ebersberger I."/>
            <person name="Bode H.B."/>
        </authorList>
    </citation>
    <scope>NUCLEOTIDE SEQUENCE [LARGE SCALE GENOMIC DNA]</scope>
    <source>
        <strain evidence="5 8">DSM 17908</strain>
    </source>
</reference>
<keyword evidence="2 5" id="KW-0328">Glycosyltransferase</keyword>
<dbReference type="Proteomes" id="UP000224607">
    <property type="component" value="Unassembled WGS sequence"/>
</dbReference>
<evidence type="ECO:0000313" key="5">
    <source>
        <dbReference type="EMBL" id="PHM39566.1"/>
    </source>
</evidence>
<reference evidence="6" key="2">
    <citation type="submission" date="2016-10" db="EMBL/GenBank/DDBJ databases">
        <authorList>
            <person name="de Groot N.N."/>
        </authorList>
    </citation>
    <scope>NUCLEOTIDE SEQUENCE [LARGE SCALE GENOMIC DNA]</scope>
    <source>
        <strain evidence="6">DSM 17908</strain>
    </source>
</reference>
<dbReference type="AlphaFoldDB" id="A0A1I3TXQ1"/>
<keyword evidence="3 6" id="KW-0808">Transferase</keyword>
<evidence type="ECO:0000313" key="7">
    <source>
        <dbReference type="Proteomes" id="UP000198919"/>
    </source>
</evidence>
<dbReference type="PANTHER" id="PTHR43685:SF5">
    <property type="entry name" value="GLYCOSYLTRANSFERASE EPSE-RELATED"/>
    <property type="match status" value="1"/>
</dbReference>
<dbReference type="Proteomes" id="UP000198919">
    <property type="component" value="Unassembled WGS sequence"/>
</dbReference>
<evidence type="ECO:0000313" key="8">
    <source>
        <dbReference type="Proteomes" id="UP000224607"/>
    </source>
</evidence>
<proteinExistence type="inferred from homology"/>
<evidence type="ECO:0000256" key="2">
    <source>
        <dbReference type="ARBA" id="ARBA00022676"/>
    </source>
</evidence>
<feature type="domain" description="Glycosyltransferase 2-like" evidence="4">
    <location>
        <begin position="7"/>
        <end position="163"/>
    </location>
</feature>
<protein>
    <submittedName>
        <fullName evidence="6">Amylovoran biosynthesis glycosyltransferase AmsE</fullName>
    </submittedName>
    <submittedName>
        <fullName evidence="5">UDP-galactose--lipooligosaccharide galactosyltransferase</fullName>
    </submittedName>
</protein>
<dbReference type="EMBL" id="FORG01000015">
    <property type="protein sequence ID" value="SFJ75253.1"/>
    <property type="molecule type" value="Genomic_DNA"/>
</dbReference>